<dbReference type="InterPro" id="IPR038763">
    <property type="entry name" value="DHH_sf"/>
</dbReference>
<dbReference type="RefSeq" id="WP_153373817.1">
    <property type="nucleotide sequence ID" value="NZ_WIVU01000017.1"/>
</dbReference>
<name>A0A6L5HS36_9PSED</name>
<comment type="caution">
    <text evidence="1">The sequence shown here is derived from an EMBL/GenBank/DDBJ whole genome shotgun (WGS) entry which is preliminary data.</text>
</comment>
<dbReference type="Gene3D" id="3.90.1640.10">
    <property type="entry name" value="inorganic pyrophosphatase (n-terminal core)"/>
    <property type="match status" value="1"/>
</dbReference>
<evidence type="ECO:0000313" key="1">
    <source>
        <dbReference type="EMBL" id="MQU06182.1"/>
    </source>
</evidence>
<organism evidence="1 2">
    <name type="scientific">Pseudomonas helleri</name>
    <dbReference type="NCBI Taxonomy" id="1608996"/>
    <lineage>
        <taxon>Bacteria</taxon>
        <taxon>Pseudomonadati</taxon>
        <taxon>Pseudomonadota</taxon>
        <taxon>Gammaproteobacteria</taxon>
        <taxon>Pseudomonadales</taxon>
        <taxon>Pseudomonadaceae</taxon>
        <taxon>Pseudomonas</taxon>
    </lineage>
</organism>
<dbReference type="Proteomes" id="UP000478064">
    <property type="component" value="Unassembled WGS sequence"/>
</dbReference>
<sequence length="309" mass="33720">MIVVTSGSAYLDVDAYAGCIAFAQLLNLQGLAAKAISSAPLNQSISQTLRDWPVGLDAHHATEHDHFVMIDISDPSHFDTCVDAQRVVEVIDHHPGFESYWQERLGPRAAIEAVGAACTQVYERWVEAGLFHAMNSSTAALLATAILDNTLNLKGQINTARDQQAYAALADKAGLAQDWPARYFSECQTAIEHDLPAAINKDLKRMDAQLPLPRVIGQLTVWNAQHLLQTQRATLVSTLQAHDPDWLLNLISIDEHCSYLLVGSPASAAHLAELLDVTFVEQLAKVPGALLRKQILRAALKLADKPLSK</sequence>
<dbReference type="EMBL" id="WIVU01000017">
    <property type="protein sequence ID" value="MQU06182.1"/>
    <property type="molecule type" value="Genomic_DNA"/>
</dbReference>
<evidence type="ECO:0000313" key="2">
    <source>
        <dbReference type="Proteomes" id="UP000478064"/>
    </source>
</evidence>
<protein>
    <submittedName>
        <fullName evidence="1">DHH family protein</fullName>
    </submittedName>
</protein>
<proteinExistence type="predicted"/>
<dbReference type="AlphaFoldDB" id="A0A6L5HS36"/>
<gene>
    <name evidence="1" type="ORF">GHO27_10810</name>
</gene>
<accession>A0A6L5HS36</accession>
<reference evidence="1 2" key="1">
    <citation type="submission" date="2019-10" db="EMBL/GenBank/DDBJ databases">
        <title>Evaluation of single-gene subtyping targets for Pseudomonas.</title>
        <authorList>
            <person name="Reichler S.J."/>
            <person name="Orsi R.H."/>
            <person name="Wiedmann M."/>
            <person name="Martin N.H."/>
            <person name="Murphy S.I."/>
        </authorList>
    </citation>
    <scope>NUCLEOTIDE SEQUENCE [LARGE SCALE GENOMIC DNA]</scope>
    <source>
        <strain evidence="1 2">FSL R10-1637</strain>
    </source>
</reference>
<dbReference type="SUPFAM" id="SSF64182">
    <property type="entry name" value="DHH phosphoesterases"/>
    <property type="match status" value="1"/>
</dbReference>